<organism evidence="7 8">
    <name type="scientific">Limnoglobus roseus</name>
    <dbReference type="NCBI Taxonomy" id="2598579"/>
    <lineage>
        <taxon>Bacteria</taxon>
        <taxon>Pseudomonadati</taxon>
        <taxon>Planctomycetota</taxon>
        <taxon>Planctomycetia</taxon>
        <taxon>Gemmatales</taxon>
        <taxon>Gemmataceae</taxon>
        <taxon>Limnoglobus</taxon>
    </lineage>
</organism>
<dbReference type="GO" id="GO:0009055">
    <property type="term" value="F:electron transfer activity"/>
    <property type="evidence" value="ECO:0007669"/>
    <property type="project" value="InterPro"/>
</dbReference>
<dbReference type="InterPro" id="IPR001680">
    <property type="entry name" value="WD40_rpt"/>
</dbReference>
<dbReference type="PROSITE" id="PS51007">
    <property type="entry name" value="CYTC"/>
    <property type="match status" value="1"/>
</dbReference>
<name>A0A5C1ACV8_9BACT</name>
<gene>
    <name evidence="7" type="ORF">PX52LOC_02924</name>
</gene>
<dbReference type="OrthoDB" id="9809746at2"/>
<feature type="signal peptide" evidence="5">
    <location>
        <begin position="1"/>
        <end position="23"/>
    </location>
</feature>
<feature type="chain" id="PRO_5022903214" evidence="5">
    <location>
        <begin position="24"/>
        <end position="491"/>
    </location>
</feature>
<evidence type="ECO:0000256" key="1">
    <source>
        <dbReference type="ARBA" id="ARBA00022617"/>
    </source>
</evidence>
<keyword evidence="2 4" id="KW-0479">Metal-binding</keyword>
<keyword evidence="3 4" id="KW-0408">Iron</keyword>
<protein>
    <submittedName>
        <fullName evidence="7">NB-ARC domain protein</fullName>
    </submittedName>
</protein>
<feature type="domain" description="Cytochrome c" evidence="6">
    <location>
        <begin position="35"/>
        <end position="126"/>
    </location>
</feature>
<dbReference type="SMART" id="SM00320">
    <property type="entry name" value="WD40"/>
    <property type="match status" value="6"/>
</dbReference>
<keyword evidence="8" id="KW-1185">Reference proteome</keyword>
<dbReference type="InterPro" id="IPR036909">
    <property type="entry name" value="Cyt_c-like_dom_sf"/>
</dbReference>
<evidence type="ECO:0000259" key="6">
    <source>
        <dbReference type="PROSITE" id="PS51007"/>
    </source>
</evidence>
<dbReference type="InterPro" id="IPR024977">
    <property type="entry name" value="Apc4-like_WD40_dom"/>
</dbReference>
<dbReference type="EMBL" id="CP042425">
    <property type="protein sequence ID" value="QEL15987.1"/>
    <property type="molecule type" value="Genomic_DNA"/>
</dbReference>
<evidence type="ECO:0000256" key="5">
    <source>
        <dbReference type="SAM" id="SignalP"/>
    </source>
</evidence>
<dbReference type="GO" id="GO:0046872">
    <property type="term" value="F:metal ion binding"/>
    <property type="evidence" value="ECO:0007669"/>
    <property type="project" value="UniProtKB-KW"/>
</dbReference>
<sequence length="491" mass="52997">MRSLRFAWAAVLGTVGLTTSLHAQPKTEPAGGPVSYFKDIRPIFQQNCQGCHQPAKAQGDYVMTDFAGLLKAGEAGKPGVVPGKPAESFLLDEIRVKDGKHEMPKNRDALTAQQVERIEQWIKEGAKDDTPASAKEKVTVDEDHPHQYLAPPVVTSLAFSPDGKLLAVTGYHEVLLHTADGSKIEGRLIGLSEQVRALAFSPDGKWLAAAAGSPGRFGEVQIWNVAMRKLKSSTPVSFDTLSGVSWSPDGKIVAFGCTDNTVRAIDADTGKQVLQMGTHSDWVLGTVFSQDGLHLASISRDMSMKLTEVPTQRFIDNVTSITPGALKGGLMALDRRPMKDKKMQKVPDDTPGAKPNVYDELLIAGSDGTPRLYKMHRETKRVIGDDANKVKQFEPMPGRTSCVRFNAAGDKFAAVSSLDGKGEVRVYEVESGKKVACERVTGAVYAVAWEPDGKAIASAGFDGKVWLHDATTGKLLKEFSAVPLTEKKASK</sequence>
<keyword evidence="5" id="KW-0732">Signal</keyword>
<dbReference type="Proteomes" id="UP000324974">
    <property type="component" value="Chromosome"/>
</dbReference>
<dbReference type="SUPFAM" id="SSF82171">
    <property type="entry name" value="DPP6 N-terminal domain-like"/>
    <property type="match status" value="1"/>
</dbReference>
<dbReference type="RefSeq" id="WP_149110753.1">
    <property type="nucleotide sequence ID" value="NZ_CP042425.1"/>
</dbReference>
<dbReference type="InterPro" id="IPR011429">
    <property type="entry name" value="Cyt_c_Planctomycete-type"/>
</dbReference>
<evidence type="ECO:0000256" key="2">
    <source>
        <dbReference type="ARBA" id="ARBA00022723"/>
    </source>
</evidence>
<dbReference type="Gene3D" id="2.130.10.10">
    <property type="entry name" value="YVTN repeat-like/Quinoprotein amine dehydrogenase"/>
    <property type="match status" value="2"/>
</dbReference>
<accession>A0A5C1ACV8</accession>
<dbReference type="Pfam" id="PF12894">
    <property type="entry name" value="ANAPC4_WD40"/>
    <property type="match status" value="2"/>
</dbReference>
<reference evidence="8" key="1">
    <citation type="submission" date="2019-08" db="EMBL/GenBank/DDBJ databases">
        <title>Limnoglobus roseus gen. nov., sp. nov., a novel freshwater planctomycete with a giant genome from the family Gemmataceae.</title>
        <authorList>
            <person name="Kulichevskaya I.S."/>
            <person name="Naumoff D.G."/>
            <person name="Miroshnikov K."/>
            <person name="Ivanova A."/>
            <person name="Philippov D.A."/>
            <person name="Hakobyan A."/>
            <person name="Rijpstra I.C."/>
            <person name="Sinninghe Damste J.S."/>
            <person name="Liesack W."/>
            <person name="Dedysh S.N."/>
        </authorList>
    </citation>
    <scope>NUCLEOTIDE SEQUENCE [LARGE SCALE GENOMIC DNA]</scope>
    <source>
        <strain evidence="8">PX52</strain>
    </source>
</reference>
<dbReference type="GO" id="GO:0020037">
    <property type="term" value="F:heme binding"/>
    <property type="evidence" value="ECO:0007669"/>
    <property type="project" value="InterPro"/>
</dbReference>
<proteinExistence type="predicted"/>
<dbReference type="Gene3D" id="1.10.760.10">
    <property type="entry name" value="Cytochrome c-like domain"/>
    <property type="match status" value="1"/>
</dbReference>
<dbReference type="PANTHER" id="PTHR19879:SF9">
    <property type="entry name" value="TRANSCRIPTION INITIATION FACTOR TFIID SUBUNIT 5"/>
    <property type="match status" value="1"/>
</dbReference>
<evidence type="ECO:0000256" key="3">
    <source>
        <dbReference type="ARBA" id="ARBA00023004"/>
    </source>
</evidence>
<dbReference type="KEGG" id="lrs:PX52LOC_02924"/>
<dbReference type="Pfam" id="PF00400">
    <property type="entry name" value="WD40"/>
    <property type="match status" value="2"/>
</dbReference>
<dbReference type="AlphaFoldDB" id="A0A5C1ACV8"/>
<dbReference type="Pfam" id="PF07635">
    <property type="entry name" value="PSCyt1"/>
    <property type="match status" value="1"/>
</dbReference>
<evidence type="ECO:0000256" key="4">
    <source>
        <dbReference type="PROSITE-ProRule" id="PRU00433"/>
    </source>
</evidence>
<keyword evidence="1 4" id="KW-0349">Heme</keyword>
<dbReference type="InterPro" id="IPR009056">
    <property type="entry name" value="Cyt_c-like_dom"/>
</dbReference>
<dbReference type="InterPro" id="IPR015943">
    <property type="entry name" value="WD40/YVTN_repeat-like_dom_sf"/>
</dbReference>
<evidence type="ECO:0000313" key="8">
    <source>
        <dbReference type="Proteomes" id="UP000324974"/>
    </source>
</evidence>
<dbReference type="PANTHER" id="PTHR19879">
    <property type="entry name" value="TRANSCRIPTION INITIATION FACTOR TFIID"/>
    <property type="match status" value="1"/>
</dbReference>
<evidence type="ECO:0000313" key="7">
    <source>
        <dbReference type="EMBL" id="QEL15987.1"/>
    </source>
</evidence>
<dbReference type="SUPFAM" id="SSF46626">
    <property type="entry name" value="Cytochrome c"/>
    <property type="match status" value="1"/>
</dbReference>